<gene>
    <name evidence="1" type="ORF">SAMN05920897_11114</name>
</gene>
<evidence type="ECO:0000313" key="2">
    <source>
        <dbReference type="Proteomes" id="UP000186400"/>
    </source>
</evidence>
<dbReference type="STRING" id="159291.SAMN05920897_11114"/>
<name>A0A1N6TVT2_9SPIO</name>
<organism evidence="1 2">
    <name type="scientific">Alkalispirochaeta americana</name>
    <dbReference type="NCBI Taxonomy" id="159291"/>
    <lineage>
        <taxon>Bacteria</taxon>
        <taxon>Pseudomonadati</taxon>
        <taxon>Spirochaetota</taxon>
        <taxon>Spirochaetia</taxon>
        <taxon>Spirochaetales</taxon>
        <taxon>Spirochaetaceae</taxon>
        <taxon>Alkalispirochaeta</taxon>
    </lineage>
</organism>
<reference evidence="1 2" key="1">
    <citation type="submission" date="2017-01" db="EMBL/GenBank/DDBJ databases">
        <authorList>
            <person name="Mah S.A."/>
            <person name="Swanson W.J."/>
            <person name="Moy G.W."/>
            <person name="Vacquier V.D."/>
        </authorList>
    </citation>
    <scope>NUCLEOTIDE SEQUENCE [LARGE SCALE GENOMIC DNA]</scope>
    <source>
        <strain evidence="1 2">ASpG1</strain>
    </source>
</reference>
<sequence length="122" mass="13796">MRPDSPLGVVYFQDVLDRLTDALFRERAHGHLGLLFQGNKEHRWNALNPKNLGQLLFCIGIDFVDVDTAGVFIGDLLQNRGDHFTGATPVGVKIYDCRPFSEKFPVLVLFEIKNFLTKGIFC</sequence>
<accession>A0A1N6TVT2</accession>
<dbReference type="EMBL" id="FTMS01000011">
    <property type="protein sequence ID" value="SIQ57419.1"/>
    <property type="molecule type" value="Genomic_DNA"/>
</dbReference>
<dbReference type="Proteomes" id="UP000186400">
    <property type="component" value="Unassembled WGS sequence"/>
</dbReference>
<proteinExistence type="predicted"/>
<keyword evidence="2" id="KW-1185">Reference proteome</keyword>
<evidence type="ECO:0000313" key="1">
    <source>
        <dbReference type="EMBL" id="SIQ57419.1"/>
    </source>
</evidence>
<dbReference type="AlphaFoldDB" id="A0A1N6TVT2"/>
<protein>
    <submittedName>
        <fullName evidence="1">Uncharacterized protein</fullName>
    </submittedName>
</protein>